<comment type="cofactor">
    <cofactor evidence="1">
        <name>Mg(2+)</name>
        <dbReference type="ChEBI" id="CHEBI:18420"/>
    </cofactor>
</comment>
<keyword evidence="5" id="KW-0479">Metal-binding</keyword>
<dbReference type="GO" id="GO:0016787">
    <property type="term" value="F:hydrolase activity"/>
    <property type="evidence" value="ECO:0007669"/>
    <property type="project" value="UniProtKB-KW"/>
</dbReference>
<dbReference type="InterPro" id="IPR049734">
    <property type="entry name" value="NudC-like_C"/>
</dbReference>
<evidence type="ECO:0000313" key="12">
    <source>
        <dbReference type="EMBL" id="MBR9972243.1"/>
    </source>
</evidence>
<comment type="caution">
    <text evidence="12">The sequence shown here is derived from an EMBL/GenBank/DDBJ whole genome shotgun (WGS) entry which is preliminary data.</text>
</comment>
<evidence type="ECO:0000313" key="13">
    <source>
        <dbReference type="Proteomes" id="UP000680714"/>
    </source>
</evidence>
<organism evidence="12 13">
    <name type="scientific">Magnetospirillum sulfuroxidans</name>
    <dbReference type="NCBI Taxonomy" id="611300"/>
    <lineage>
        <taxon>Bacteria</taxon>
        <taxon>Pseudomonadati</taxon>
        <taxon>Pseudomonadota</taxon>
        <taxon>Alphaproteobacteria</taxon>
        <taxon>Rhodospirillales</taxon>
        <taxon>Rhodospirillaceae</taxon>
        <taxon>Magnetospirillum</taxon>
    </lineage>
</organism>
<dbReference type="PANTHER" id="PTHR42904:SF6">
    <property type="entry name" value="NAD-CAPPED RNA HYDROLASE NUDT12"/>
    <property type="match status" value="1"/>
</dbReference>
<dbReference type="Pfam" id="PF09296">
    <property type="entry name" value="NUDIX-like"/>
    <property type="match status" value="1"/>
</dbReference>
<dbReference type="Gene3D" id="3.90.79.10">
    <property type="entry name" value="Nucleoside Triphosphate Pyrophosphohydrolase"/>
    <property type="match status" value="1"/>
</dbReference>
<sequence length="307" mass="33492">MSHLLFATAPLDRAHHLRRDLTIINRLRSGPEVRVVSYWRDLSLLRDGRALLACGTEAAQLLDLASETIFLGLLAGKPVFAADVNTLRAEADGAPPQWENGASWGELRAIGATLSAEDGAILATGRALVNWHRTAKFCGRCGSPTESREGGHVRVCLDIACNAQHYPRTDNAVIMQVTDGDNILLHRQPSWPAGMWSVLAGFVEPGETLEQAVIRETHEETGIIVDDIRYAGSQPWPFPASLMVGFTARAIGGQLCPDLHELEDARWFSRADIAADFSDAHRNTDAGPYLARPGSIARQMIDAWLKG</sequence>
<protein>
    <recommendedName>
        <fullName evidence="4">NAD(+) diphosphatase</fullName>
        <ecNumber evidence="4">3.6.1.22</ecNumber>
    </recommendedName>
</protein>
<keyword evidence="7" id="KW-0460">Magnesium</keyword>
<dbReference type="InterPro" id="IPR050241">
    <property type="entry name" value="NAD-cap_RNA_hydrolase_NudC"/>
</dbReference>
<dbReference type="Pfam" id="PF00293">
    <property type="entry name" value="NUDIX"/>
    <property type="match status" value="1"/>
</dbReference>
<proteinExistence type="inferred from homology"/>
<dbReference type="InterPro" id="IPR015797">
    <property type="entry name" value="NUDIX_hydrolase-like_dom_sf"/>
</dbReference>
<evidence type="ECO:0000256" key="8">
    <source>
        <dbReference type="ARBA" id="ARBA00023027"/>
    </source>
</evidence>
<dbReference type="EC" id="3.6.1.22" evidence="4"/>
<dbReference type="NCBIfam" id="NF001299">
    <property type="entry name" value="PRK00241.1"/>
    <property type="match status" value="1"/>
</dbReference>
<dbReference type="InterPro" id="IPR020476">
    <property type="entry name" value="Nudix_hydrolase"/>
</dbReference>
<evidence type="ECO:0000256" key="2">
    <source>
        <dbReference type="ARBA" id="ARBA00001947"/>
    </source>
</evidence>
<evidence type="ECO:0000256" key="3">
    <source>
        <dbReference type="ARBA" id="ARBA00009595"/>
    </source>
</evidence>
<keyword evidence="8" id="KW-0520">NAD</keyword>
<comment type="cofactor">
    <cofactor evidence="2">
        <name>Zn(2+)</name>
        <dbReference type="ChEBI" id="CHEBI:29105"/>
    </cofactor>
</comment>
<evidence type="ECO:0000259" key="11">
    <source>
        <dbReference type="PROSITE" id="PS51462"/>
    </source>
</evidence>
<dbReference type="PROSITE" id="PS51462">
    <property type="entry name" value="NUDIX"/>
    <property type="match status" value="1"/>
</dbReference>
<dbReference type="CDD" id="cd03429">
    <property type="entry name" value="NUDIX_NADH_pyrophosphatase_Nudt13"/>
    <property type="match status" value="1"/>
</dbReference>
<evidence type="ECO:0000256" key="1">
    <source>
        <dbReference type="ARBA" id="ARBA00001946"/>
    </source>
</evidence>
<dbReference type="InterPro" id="IPR015375">
    <property type="entry name" value="NADH_PPase-like_N"/>
</dbReference>
<dbReference type="PROSITE" id="PS00893">
    <property type="entry name" value="NUDIX_BOX"/>
    <property type="match status" value="1"/>
</dbReference>
<gene>
    <name evidence="12" type="primary">nudC</name>
    <name evidence="12" type="ORF">KEC16_11025</name>
</gene>
<dbReference type="Pfam" id="PF09297">
    <property type="entry name" value="Zn_ribbon_NUD"/>
    <property type="match status" value="1"/>
</dbReference>
<dbReference type="InterPro" id="IPR015376">
    <property type="entry name" value="Znr_NADH_PPase"/>
</dbReference>
<evidence type="ECO:0000256" key="4">
    <source>
        <dbReference type="ARBA" id="ARBA00012381"/>
    </source>
</evidence>
<accession>A0ABS5IET7</accession>
<dbReference type="PRINTS" id="PR00502">
    <property type="entry name" value="NUDIXFAMILY"/>
</dbReference>
<evidence type="ECO:0000256" key="5">
    <source>
        <dbReference type="ARBA" id="ARBA00022723"/>
    </source>
</evidence>
<keyword evidence="6 10" id="KW-0378">Hydrolase</keyword>
<dbReference type="Gene3D" id="3.90.79.20">
    <property type="match status" value="1"/>
</dbReference>
<dbReference type="SUPFAM" id="SSF55811">
    <property type="entry name" value="Nudix"/>
    <property type="match status" value="1"/>
</dbReference>
<keyword evidence="13" id="KW-1185">Reference proteome</keyword>
<feature type="domain" description="Nudix hydrolase" evidence="11">
    <location>
        <begin position="167"/>
        <end position="297"/>
    </location>
</feature>
<comment type="catalytic activity">
    <reaction evidence="9">
        <text>a 5'-end NAD(+)-phospho-ribonucleoside in mRNA + H2O = a 5'-end phospho-adenosine-phospho-ribonucleoside in mRNA + beta-nicotinamide D-ribonucleotide + 2 H(+)</text>
        <dbReference type="Rhea" id="RHEA:60876"/>
        <dbReference type="Rhea" id="RHEA-COMP:15698"/>
        <dbReference type="Rhea" id="RHEA-COMP:15719"/>
        <dbReference type="ChEBI" id="CHEBI:14649"/>
        <dbReference type="ChEBI" id="CHEBI:15377"/>
        <dbReference type="ChEBI" id="CHEBI:15378"/>
        <dbReference type="ChEBI" id="CHEBI:144029"/>
        <dbReference type="ChEBI" id="CHEBI:144051"/>
    </reaction>
    <physiologicalReaction direction="left-to-right" evidence="9">
        <dbReference type="Rhea" id="RHEA:60877"/>
    </physiologicalReaction>
</comment>
<reference evidence="12 13" key="1">
    <citation type="submission" date="2021-04" db="EMBL/GenBank/DDBJ databases">
        <title>Magnetospirillum sulfuroxidans sp. nov., a facultative chemolithoautotrophic sulfur-oxidizing alphaproteobacterium isolated from freshwater sediment and proposals for Paramagetospirillum gen. nov., and Magnetospirillaceae fam. nov.</title>
        <authorList>
            <person name="Koziaeva V."/>
            <person name="Geelhoed J.S."/>
            <person name="Sorokin D.Y."/>
            <person name="Grouzdev D.S."/>
        </authorList>
    </citation>
    <scope>NUCLEOTIDE SEQUENCE [LARGE SCALE GENOMIC DNA]</scope>
    <source>
        <strain evidence="12 13">J10</strain>
    </source>
</reference>
<dbReference type="InterPro" id="IPR020084">
    <property type="entry name" value="NUDIX_hydrolase_CS"/>
</dbReference>
<name>A0ABS5IET7_9PROT</name>
<comment type="similarity">
    <text evidence="3">Belongs to the Nudix hydrolase family. NudC subfamily.</text>
</comment>
<evidence type="ECO:0000256" key="7">
    <source>
        <dbReference type="ARBA" id="ARBA00022842"/>
    </source>
</evidence>
<dbReference type="InterPro" id="IPR000086">
    <property type="entry name" value="NUDIX_hydrolase_dom"/>
</dbReference>
<evidence type="ECO:0000256" key="10">
    <source>
        <dbReference type="RuleBase" id="RU003476"/>
    </source>
</evidence>
<dbReference type="RefSeq" id="WP_211548804.1">
    <property type="nucleotide sequence ID" value="NZ_JAGTUF010000009.1"/>
</dbReference>
<dbReference type="EMBL" id="JAGTUF010000009">
    <property type="protein sequence ID" value="MBR9972243.1"/>
    <property type="molecule type" value="Genomic_DNA"/>
</dbReference>
<evidence type="ECO:0000256" key="9">
    <source>
        <dbReference type="ARBA" id="ARBA00023679"/>
    </source>
</evidence>
<evidence type="ECO:0000256" key="6">
    <source>
        <dbReference type="ARBA" id="ARBA00022801"/>
    </source>
</evidence>
<dbReference type="Proteomes" id="UP000680714">
    <property type="component" value="Unassembled WGS sequence"/>
</dbReference>
<dbReference type="PANTHER" id="PTHR42904">
    <property type="entry name" value="NUDIX HYDROLASE, NUDC SUBFAMILY"/>
    <property type="match status" value="1"/>
</dbReference>